<keyword evidence="1" id="KW-0732">Signal</keyword>
<dbReference type="AlphaFoldDB" id="A0A1F5F776"/>
<protein>
    <recommendedName>
        <fullName evidence="4">DUF5666 domain-containing protein</fullName>
    </recommendedName>
</protein>
<evidence type="ECO:0008006" key="4">
    <source>
        <dbReference type="Google" id="ProtNLM"/>
    </source>
</evidence>
<organism evidence="2 3">
    <name type="scientific">Candidatus Collierbacteria bacterium RIFOXYA2_FULL_46_10</name>
    <dbReference type="NCBI Taxonomy" id="1817726"/>
    <lineage>
        <taxon>Bacteria</taxon>
        <taxon>Candidatus Collieribacteriota</taxon>
    </lineage>
</organism>
<feature type="chain" id="PRO_5009518564" description="DUF5666 domain-containing protein" evidence="1">
    <location>
        <begin position="26"/>
        <end position="238"/>
    </location>
</feature>
<evidence type="ECO:0000256" key="1">
    <source>
        <dbReference type="SAM" id="SignalP"/>
    </source>
</evidence>
<dbReference type="Proteomes" id="UP000176191">
    <property type="component" value="Unassembled WGS sequence"/>
</dbReference>
<dbReference type="EMBL" id="MFAK01000003">
    <property type="protein sequence ID" value="OGD75485.1"/>
    <property type="molecule type" value="Genomic_DNA"/>
</dbReference>
<evidence type="ECO:0000313" key="2">
    <source>
        <dbReference type="EMBL" id="OGD75485.1"/>
    </source>
</evidence>
<comment type="caution">
    <text evidence="2">The sequence shown here is derived from an EMBL/GenBank/DDBJ whole genome shotgun (WGS) entry which is preliminary data.</text>
</comment>
<name>A0A1F5F776_9BACT</name>
<accession>A0A1F5F776</accession>
<sequence>MQKTLLLVLLTALLLSLAPQNSIHAVSPSPSPSPISEETITENLKKRLQDTLTSSGSATNPTAFRGFVGQVKDVIKDTVIIQDQAGKTNVVISDETTLLRSPGNNAIELEDIRLEDYVIAIGTTIGKDELAGIRLILSTTPLTSTNKTSGLSVIIKVNKSSLILANGTTLAFSGKTIIKTNASTSLVAADLLPGDTIIFTATINDDITTATVIMRIKSSIPPSPSLSPSPSLKPSPKN</sequence>
<gene>
    <name evidence="2" type="ORF">A2228_01855</name>
</gene>
<evidence type="ECO:0000313" key="3">
    <source>
        <dbReference type="Proteomes" id="UP000176191"/>
    </source>
</evidence>
<feature type="signal peptide" evidence="1">
    <location>
        <begin position="1"/>
        <end position="25"/>
    </location>
</feature>
<proteinExistence type="predicted"/>
<reference evidence="2 3" key="1">
    <citation type="journal article" date="2016" name="Nat. Commun.">
        <title>Thousands of microbial genomes shed light on interconnected biogeochemical processes in an aquifer system.</title>
        <authorList>
            <person name="Anantharaman K."/>
            <person name="Brown C.T."/>
            <person name="Hug L.A."/>
            <person name="Sharon I."/>
            <person name="Castelle C.J."/>
            <person name="Probst A.J."/>
            <person name="Thomas B.C."/>
            <person name="Singh A."/>
            <person name="Wilkins M.J."/>
            <person name="Karaoz U."/>
            <person name="Brodie E.L."/>
            <person name="Williams K.H."/>
            <person name="Hubbard S.S."/>
            <person name="Banfield J.F."/>
        </authorList>
    </citation>
    <scope>NUCLEOTIDE SEQUENCE [LARGE SCALE GENOMIC DNA]</scope>
</reference>